<evidence type="ECO:0000313" key="2">
    <source>
        <dbReference type="EMBL" id="RGW85480.1"/>
    </source>
</evidence>
<accession>A0A412Q4W5</accession>
<comment type="caution">
    <text evidence="1">The sequence shown here is derived from an EMBL/GenBank/DDBJ whole genome shotgun (WGS) entry which is preliminary data.</text>
</comment>
<dbReference type="EMBL" id="QSAZ01000016">
    <property type="protein sequence ID" value="RGW85480.1"/>
    <property type="molecule type" value="Genomic_DNA"/>
</dbReference>
<evidence type="ECO:0000313" key="3">
    <source>
        <dbReference type="Proteomes" id="UP000283683"/>
    </source>
</evidence>
<dbReference type="Proteomes" id="UP000283683">
    <property type="component" value="Unassembled WGS sequence"/>
</dbReference>
<sequence length="361" mass="41928">MKRIFYLRTYYQVIVALQMVNTICIDDQVVFLISDDSESTEMLVESLGKLGIVYKSILVKTKKLTYQKSMIDKIKDFVEVCFLKKNRYVIFLKEVLNEKFDEFIFFNYGVDTVAFYNLMVRNNINLRVSCIEEGILSYNSQFDNDHGKIAEISHYTRKILKRKTLKDNLHNFYCYYPILYRGNLVPVQIPRISVEAKITGILRNIFKPDNTIYTKKYIFFTSVYDFEGGNPIGEYELVCKVAKLVGIDNLLVKTHPRDSRTIYKDHGFNVDVNSSIPWEAIQLSGDFSDKVFLTINSGSVLSGSTMSEKPVKTFYMYKLCDIKENKSCQKNAQDIEALLCESSMKEVFRNVRIAEKIEDIL</sequence>
<evidence type="ECO:0000313" key="4">
    <source>
        <dbReference type="Proteomes" id="UP000284296"/>
    </source>
</evidence>
<organism evidence="1 4">
    <name type="scientific">Agathobacter rectalis</name>
    <dbReference type="NCBI Taxonomy" id="39491"/>
    <lineage>
        <taxon>Bacteria</taxon>
        <taxon>Bacillati</taxon>
        <taxon>Bacillota</taxon>
        <taxon>Clostridia</taxon>
        <taxon>Lachnospirales</taxon>
        <taxon>Lachnospiraceae</taxon>
        <taxon>Agathobacter</taxon>
    </lineage>
</organism>
<name>A0A412Q4W5_9FIRM</name>
<reference evidence="3 4" key="1">
    <citation type="submission" date="2018-08" db="EMBL/GenBank/DDBJ databases">
        <title>A genome reference for cultivated species of the human gut microbiota.</title>
        <authorList>
            <person name="Zou Y."/>
            <person name="Xue W."/>
            <person name="Luo G."/>
        </authorList>
    </citation>
    <scope>NUCLEOTIDE SEQUENCE [LARGE SCALE GENOMIC DNA]</scope>
    <source>
        <strain evidence="2 3">AF06-19</strain>
        <strain evidence="1 4">AF18-16LB</strain>
    </source>
</reference>
<protein>
    <submittedName>
        <fullName evidence="1">Uncharacterized protein</fullName>
    </submittedName>
</protein>
<proteinExistence type="predicted"/>
<evidence type="ECO:0000313" key="1">
    <source>
        <dbReference type="EMBL" id="RGT81979.1"/>
    </source>
</evidence>
<dbReference type="Proteomes" id="UP000284296">
    <property type="component" value="Unassembled WGS sequence"/>
</dbReference>
<dbReference type="EMBL" id="QRXG01000008">
    <property type="protein sequence ID" value="RGT81979.1"/>
    <property type="molecule type" value="Genomic_DNA"/>
</dbReference>
<dbReference type="RefSeq" id="WP_118004079.1">
    <property type="nucleotide sequence ID" value="NZ_QRXF01000008.1"/>
</dbReference>
<dbReference type="AlphaFoldDB" id="A0A412Q4W5"/>
<gene>
    <name evidence="2" type="ORF">DWV45_13350</name>
    <name evidence="1" type="ORF">DWX06_06845</name>
</gene>